<evidence type="ECO:0000256" key="2">
    <source>
        <dbReference type="ARBA" id="ARBA00023157"/>
    </source>
</evidence>
<dbReference type="InterPro" id="IPR017942">
    <property type="entry name" value="Lipid-bd_serum_glycop_N"/>
</dbReference>
<keyword evidence="2" id="KW-1015">Disulfide bond</keyword>
<proteinExistence type="inferred from homology"/>
<evidence type="ECO:0000256" key="1">
    <source>
        <dbReference type="ARBA" id="ARBA00007292"/>
    </source>
</evidence>
<feature type="domain" description="Lipid-binding serum glycoprotein C-terminal" evidence="4">
    <location>
        <begin position="451"/>
        <end position="700"/>
    </location>
</feature>
<dbReference type="PANTHER" id="PTHR10504">
    <property type="entry name" value="BACTERICIDAL PERMEABILITY-INCREASING BPI PROTEIN-RELATED"/>
    <property type="match status" value="1"/>
</dbReference>
<dbReference type="Gene3D" id="3.15.10.10">
    <property type="entry name" value="Bactericidal permeability-increasing protein, domain 1"/>
    <property type="match status" value="1"/>
</dbReference>
<organism evidence="5 6">
    <name type="scientific">Cercopithifilaria johnstoni</name>
    <dbReference type="NCBI Taxonomy" id="2874296"/>
    <lineage>
        <taxon>Eukaryota</taxon>
        <taxon>Metazoa</taxon>
        <taxon>Ecdysozoa</taxon>
        <taxon>Nematoda</taxon>
        <taxon>Chromadorea</taxon>
        <taxon>Rhabditida</taxon>
        <taxon>Spirurina</taxon>
        <taxon>Spiruromorpha</taxon>
        <taxon>Filarioidea</taxon>
        <taxon>Onchocercidae</taxon>
        <taxon>Cercopithifilaria</taxon>
    </lineage>
</organism>
<evidence type="ECO:0000313" key="6">
    <source>
        <dbReference type="Proteomes" id="UP000746747"/>
    </source>
</evidence>
<dbReference type="GO" id="GO:0005615">
    <property type="term" value="C:extracellular space"/>
    <property type="evidence" value="ECO:0007669"/>
    <property type="project" value="TreeGrafter"/>
</dbReference>
<comment type="similarity">
    <text evidence="1">Belongs to the BPI/LBP/Plunc superfamily. BPI/LBP family.</text>
</comment>
<feature type="domain" description="Lipid-binding serum glycoprotein N-terminal" evidence="3">
    <location>
        <begin position="67"/>
        <end position="295"/>
    </location>
</feature>
<dbReference type="InterPro" id="IPR032942">
    <property type="entry name" value="BPI/LBP/Plunc"/>
</dbReference>
<protein>
    <recommendedName>
        <fullName evidence="7">Lipid-binding serum glycoprotein C-terminal domain-containing protein</fullName>
    </recommendedName>
</protein>
<dbReference type="InterPro" id="IPR001124">
    <property type="entry name" value="Lipid-bd_serum_glycop_C"/>
</dbReference>
<dbReference type="AlphaFoldDB" id="A0A8J2LTK8"/>
<sequence>MNVLISIFLAIFYPYPVIINAILQQNSPGRPLTTFPECRNYGSNTETLRGPFLQSYKNIAYPGIKLRINRNAFLYGSAIIAHMLNQEIRRIRIPSFTQCLPEVNGRACLTNVLVTNYRCAQHVSLFPISHNQIALNIQNFDLSLNGQLGGQVVVLLPLPLCGTLCIDARQISISLQMAIERNPYSGATYIRMTKCSLTLGYLNIHIINGGIIGEVINNNFQNKIISQAYATLPEKFCNMIPSLLDQHVNSRLVNVPQWISITQLISYASFLISKPKRLPEYCYSDICKRYYSTNISLTNKILNTKTNLADGVPNIVSPIQKTAGNNKSLATLFNNTLPDIVALQEINDQQSSVPIRIIKKFPQKIRAANVKNNMRQQCANCDYEKNEITSYYVDSIMNNIQICASNLFLSTYFLGSSAINSGLTLNLLGEFSPNAQGGTPFGPPLLQYPVLDSGRMFDILISDYTFNTLFHHLHRKGIFMFRIGPEMPIIGDLLNLTCSANDIDFELNLELQDENNNTTLNETDSQHDRKKRRTTIDTFLNFGICLGDIAPEIREKYPGKRVYIVVKTNRAPFIQFQATNSGTLIIEFIIDGIIFLEGTTKKIGHIQITTASAITSQLIGNRIVGKAQIQRMEFVDVDKTFGLPQEAFTSLSDLARGIITRAINKKLAYGIPMIMPNINLPVQLYNIHLRVIEHALYITTDANIPSLAYRSPYQTFAECSYYY</sequence>
<dbReference type="Proteomes" id="UP000746747">
    <property type="component" value="Unassembled WGS sequence"/>
</dbReference>
<name>A0A8J2LTK8_9BILA</name>
<dbReference type="EMBL" id="CAKAEH010001149">
    <property type="protein sequence ID" value="CAG9532996.1"/>
    <property type="molecule type" value="Genomic_DNA"/>
</dbReference>
<comment type="caution">
    <text evidence="5">The sequence shown here is derived from an EMBL/GenBank/DDBJ whole genome shotgun (WGS) entry which is preliminary data.</text>
</comment>
<evidence type="ECO:0000259" key="3">
    <source>
        <dbReference type="SMART" id="SM00328"/>
    </source>
</evidence>
<evidence type="ECO:0008006" key="7">
    <source>
        <dbReference type="Google" id="ProtNLM"/>
    </source>
</evidence>
<dbReference type="Pfam" id="PF01273">
    <property type="entry name" value="LBP_BPI_CETP"/>
    <property type="match status" value="1"/>
</dbReference>
<gene>
    <name evidence="5" type="ORF">CJOHNSTONI_LOCUS3261</name>
</gene>
<dbReference type="GO" id="GO:0008289">
    <property type="term" value="F:lipid binding"/>
    <property type="evidence" value="ECO:0007669"/>
    <property type="project" value="InterPro"/>
</dbReference>
<dbReference type="InterPro" id="IPR017943">
    <property type="entry name" value="Bactericidal_perm-incr_a/b_dom"/>
</dbReference>
<accession>A0A8J2LTK8</accession>
<dbReference type="SUPFAM" id="SSF55394">
    <property type="entry name" value="Bactericidal permeability-increasing protein, BPI"/>
    <property type="match status" value="2"/>
</dbReference>
<dbReference type="PANTHER" id="PTHR10504:SF144">
    <property type="entry name" value="BPI1 DOMAIN-CONTAINING PROTEIN"/>
    <property type="match status" value="1"/>
</dbReference>
<dbReference type="SMART" id="SM00328">
    <property type="entry name" value="BPI1"/>
    <property type="match status" value="1"/>
</dbReference>
<keyword evidence="6" id="KW-1185">Reference proteome</keyword>
<dbReference type="OrthoDB" id="5874601at2759"/>
<reference evidence="5" key="1">
    <citation type="submission" date="2021-09" db="EMBL/GenBank/DDBJ databases">
        <authorList>
            <consortium name="Pathogen Informatics"/>
        </authorList>
    </citation>
    <scope>NUCLEOTIDE SEQUENCE</scope>
</reference>
<evidence type="ECO:0000313" key="5">
    <source>
        <dbReference type="EMBL" id="CAG9532996.1"/>
    </source>
</evidence>
<evidence type="ECO:0000259" key="4">
    <source>
        <dbReference type="SMART" id="SM00329"/>
    </source>
</evidence>
<dbReference type="Gene3D" id="3.15.20.10">
    <property type="entry name" value="Bactericidal permeability-increasing protein, domain 2"/>
    <property type="match status" value="1"/>
</dbReference>
<dbReference type="SMART" id="SM00329">
    <property type="entry name" value="BPI2"/>
    <property type="match status" value="1"/>
</dbReference>
<dbReference type="Pfam" id="PF02886">
    <property type="entry name" value="LBP_BPI_CETP_C"/>
    <property type="match status" value="2"/>
</dbReference>